<dbReference type="PANTHER" id="PTHR36324:SF1">
    <property type="entry name" value="OS09G0460100 PROTEIN"/>
    <property type="match status" value="1"/>
</dbReference>
<organism evidence="1 2">
    <name type="scientific">Lithospermum erythrorhizon</name>
    <name type="common">Purple gromwell</name>
    <name type="synonym">Lithospermum officinale var. erythrorhizon</name>
    <dbReference type="NCBI Taxonomy" id="34254"/>
    <lineage>
        <taxon>Eukaryota</taxon>
        <taxon>Viridiplantae</taxon>
        <taxon>Streptophyta</taxon>
        <taxon>Embryophyta</taxon>
        <taxon>Tracheophyta</taxon>
        <taxon>Spermatophyta</taxon>
        <taxon>Magnoliopsida</taxon>
        <taxon>eudicotyledons</taxon>
        <taxon>Gunneridae</taxon>
        <taxon>Pentapetalae</taxon>
        <taxon>asterids</taxon>
        <taxon>lamiids</taxon>
        <taxon>Boraginales</taxon>
        <taxon>Boraginaceae</taxon>
        <taxon>Boraginoideae</taxon>
        <taxon>Lithospermeae</taxon>
        <taxon>Lithospermum</taxon>
    </lineage>
</organism>
<reference evidence="1 2" key="1">
    <citation type="submission" date="2024-01" db="EMBL/GenBank/DDBJ databases">
        <title>The complete chloroplast genome sequence of Lithospermum erythrorhizon: insights into the phylogenetic relationship among Boraginaceae species and the maternal lineages of purple gromwells.</title>
        <authorList>
            <person name="Okada T."/>
            <person name="Watanabe K."/>
        </authorList>
    </citation>
    <scope>NUCLEOTIDE SEQUENCE [LARGE SCALE GENOMIC DNA]</scope>
</reference>
<dbReference type="Proteomes" id="UP001454036">
    <property type="component" value="Unassembled WGS sequence"/>
</dbReference>
<dbReference type="EMBL" id="BAABME010011437">
    <property type="protein sequence ID" value="GAA0183765.1"/>
    <property type="molecule type" value="Genomic_DNA"/>
</dbReference>
<accession>A0AAV3RT63</accession>
<gene>
    <name evidence="1" type="ORF">LIER_31119</name>
</gene>
<evidence type="ECO:0000313" key="1">
    <source>
        <dbReference type="EMBL" id="GAA0183765.1"/>
    </source>
</evidence>
<name>A0AAV3RT63_LITER</name>
<keyword evidence="2" id="KW-1185">Reference proteome</keyword>
<dbReference type="PANTHER" id="PTHR36324">
    <property type="entry name" value="OS09G0460100 PROTEIN"/>
    <property type="match status" value="1"/>
</dbReference>
<proteinExistence type="predicted"/>
<protein>
    <submittedName>
        <fullName evidence="1">Uncharacterized protein</fullName>
    </submittedName>
</protein>
<sequence length="208" mass="23794">MCPFYQEEKPSPCKRCKCFSSTLKDLVFTCPVFCGRLSTTSHKEQEADIEFDEEEEVFVSAVISAYVESKSKRQACNRMEKISSFSWVYSPVSGDNMNLEKLHLEEKLEDQETESFFDACSNLSCYSVPASIDAFVSAQASFSRSSSLNWLDLHTTSQRHPSIIENFRHCEGWPFGLSRKTLLLPPLPKSPSDSWSWRKNGGKLRVRY</sequence>
<evidence type="ECO:0000313" key="2">
    <source>
        <dbReference type="Proteomes" id="UP001454036"/>
    </source>
</evidence>
<dbReference type="AlphaFoldDB" id="A0AAV3RT63"/>
<comment type="caution">
    <text evidence="1">The sequence shown here is derived from an EMBL/GenBank/DDBJ whole genome shotgun (WGS) entry which is preliminary data.</text>
</comment>